<dbReference type="Gene3D" id="3.40.50.150">
    <property type="entry name" value="Vaccinia Virus protein VP39"/>
    <property type="match status" value="1"/>
</dbReference>
<sequence length="330" mass="35590">MDLPVELVEGLERACAGVPERQLAASVERLISRYRDPRPAASPILGSAADVTAYAAYRMPATWAAVRHALGQFQELAPDFRPRSFLDIGGGTGAALWAAAEAFPSLTGAVVLDQVDEALQLGRRIAVGAEPDVVRAAVWRRGVVTDLRTADRADLAAISYVLSELSPPDQASVVEQACVVADAVIVIEPGTPDGHRRILAARETLITAGMSLAAPCPHQDTCPLADTTDWCHFSARITRTSLHRRLKGAELGHEDEKFSYVIATRTPTPRAPGRILRHPLKRKGLVTLQVCTPTNAITPTLISKRQGETYRHARDVQWGDSWPPVAPGVS</sequence>
<dbReference type="AlphaFoldDB" id="A0A7K0DB49"/>
<comment type="caution">
    <text evidence="5">The sequence shown here is derived from an EMBL/GenBank/DDBJ whole genome shotgun (WGS) entry which is preliminary data.</text>
</comment>
<dbReference type="GO" id="GO:0046872">
    <property type="term" value="F:metal ion binding"/>
    <property type="evidence" value="ECO:0007669"/>
    <property type="project" value="UniProtKB-KW"/>
</dbReference>
<dbReference type="SUPFAM" id="SSF53335">
    <property type="entry name" value="S-adenosyl-L-methionine-dependent methyltransferases"/>
    <property type="match status" value="1"/>
</dbReference>
<gene>
    <name evidence="5" type="ORF">NRB20_56500</name>
</gene>
<dbReference type="GO" id="GO:0003735">
    <property type="term" value="F:structural constituent of ribosome"/>
    <property type="evidence" value="ECO:0007669"/>
    <property type="project" value="TreeGrafter"/>
</dbReference>
<dbReference type="Pfam" id="PF09243">
    <property type="entry name" value="Rsm22"/>
    <property type="match status" value="1"/>
</dbReference>
<evidence type="ECO:0000256" key="1">
    <source>
        <dbReference type="ARBA" id="ARBA00022723"/>
    </source>
</evidence>
<evidence type="ECO:0008006" key="7">
    <source>
        <dbReference type="Google" id="ProtNLM"/>
    </source>
</evidence>
<evidence type="ECO:0000313" key="5">
    <source>
        <dbReference type="EMBL" id="MQY22532.1"/>
    </source>
</evidence>
<accession>A0A7K0DB49</accession>
<evidence type="ECO:0000256" key="2">
    <source>
        <dbReference type="ARBA" id="ARBA00022946"/>
    </source>
</evidence>
<protein>
    <recommendedName>
        <fullName evidence="7">rRNA methyltransferase</fullName>
    </recommendedName>
</protein>
<proteinExistence type="predicted"/>
<dbReference type="GO" id="GO:0015935">
    <property type="term" value="C:small ribosomal subunit"/>
    <property type="evidence" value="ECO:0007669"/>
    <property type="project" value="TreeGrafter"/>
</dbReference>
<dbReference type="GO" id="GO:0051536">
    <property type="term" value="F:iron-sulfur cluster binding"/>
    <property type="evidence" value="ECO:0007669"/>
    <property type="project" value="UniProtKB-KW"/>
</dbReference>
<dbReference type="PANTHER" id="PTHR13184">
    <property type="entry name" value="37S RIBOSOMAL PROTEIN S22"/>
    <property type="match status" value="1"/>
</dbReference>
<dbReference type="InterPro" id="IPR052571">
    <property type="entry name" value="Mt_RNA_Methyltransferase"/>
</dbReference>
<dbReference type="RefSeq" id="WP_319945486.1">
    <property type="nucleotide sequence ID" value="NZ_WEGK01000014.1"/>
</dbReference>
<dbReference type="Proteomes" id="UP000438448">
    <property type="component" value="Unassembled WGS sequence"/>
</dbReference>
<dbReference type="GO" id="GO:0008168">
    <property type="term" value="F:methyltransferase activity"/>
    <property type="evidence" value="ECO:0007669"/>
    <property type="project" value="InterPro"/>
</dbReference>
<name>A0A7K0DB49_9NOCA</name>
<evidence type="ECO:0000256" key="4">
    <source>
        <dbReference type="ARBA" id="ARBA00023014"/>
    </source>
</evidence>
<dbReference type="GO" id="GO:0006412">
    <property type="term" value="P:translation"/>
    <property type="evidence" value="ECO:0007669"/>
    <property type="project" value="InterPro"/>
</dbReference>
<dbReference type="EMBL" id="WEGK01000014">
    <property type="protein sequence ID" value="MQY22532.1"/>
    <property type="molecule type" value="Genomic_DNA"/>
</dbReference>
<keyword evidence="6" id="KW-1185">Reference proteome</keyword>
<dbReference type="InterPro" id="IPR015324">
    <property type="entry name" value="Ribosomal_Rsm22-like"/>
</dbReference>
<keyword evidence="4" id="KW-0411">Iron-sulfur</keyword>
<keyword evidence="3" id="KW-0408">Iron</keyword>
<evidence type="ECO:0000256" key="3">
    <source>
        <dbReference type="ARBA" id="ARBA00023004"/>
    </source>
</evidence>
<evidence type="ECO:0000313" key="6">
    <source>
        <dbReference type="Proteomes" id="UP000438448"/>
    </source>
</evidence>
<dbReference type="PANTHER" id="PTHR13184:SF5">
    <property type="entry name" value="METHYLTRANSFERASE-LIKE PROTEIN 17, MITOCHONDRIAL"/>
    <property type="match status" value="1"/>
</dbReference>
<organism evidence="5 6">
    <name type="scientific">Nocardia macrotermitis</name>
    <dbReference type="NCBI Taxonomy" id="2585198"/>
    <lineage>
        <taxon>Bacteria</taxon>
        <taxon>Bacillati</taxon>
        <taxon>Actinomycetota</taxon>
        <taxon>Actinomycetes</taxon>
        <taxon>Mycobacteriales</taxon>
        <taxon>Nocardiaceae</taxon>
        <taxon>Nocardia</taxon>
    </lineage>
</organism>
<dbReference type="InterPro" id="IPR029063">
    <property type="entry name" value="SAM-dependent_MTases_sf"/>
</dbReference>
<keyword evidence="1" id="KW-0479">Metal-binding</keyword>
<reference evidence="5 6" key="1">
    <citation type="submission" date="2019-10" db="EMBL/GenBank/DDBJ databases">
        <title>Nocardia macrotermitis sp. nov. and Nocardia aurantia sp. nov., isolated from the gut of fungus growing-termite Macrotermes natalensis.</title>
        <authorList>
            <person name="Benndorf R."/>
            <person name="Schwitalla J."/>
            <person name="Martin K."/>
            <person name="De Beer W."/>
            <person name="Kaster A.-K."/>
            <person name="Vollmers J."/>
            <person name="Poulsen M."/>
            <person name="Beemelmanns C."/>
        </authorList>
    </citation>
    <scope>NUCLEOTIDE SEQUENCE [LARGE SCALE GENOMIC DNA]</scope>
    <source>
        <strain evidence="5 6">RB20</strain>
    </source>
</reference>
<keyword evidence="2" id="KW-0809">Transit peptide</keyword>